<dbReference type="Gene3D" id="2.40.160.180">
    <property type="entry name" value="Carbohydrate-selective porin OprB"/>
    <property type="match status" value="1"/>
</dbReference>
<organism evidence="4 5">
    <name type="scientific">Novosphingobium organovorum</name>
    <dbReference type="NCBI Taxonomy" id="2930092"/>
    <lineage>
        <taxon>Bacteria</taxon>
        <taxon>Pseudomonadati</taxon>
        <taxon>Pseudomonadota</taxon>
        <taxon>Alphaproteobacteria</taxon>
        <taxon>Sphingomonadales</taxon>
        <taxon>Sphingomonadaceae</taxon>
        <taxon>Novosphingobium</taxon>
    </lineage>
</organism>
<name>A0ABT0BBU1_9SPHN</name>
<dbReference type="EMBL" id="JALHLF010000019">
    <property type="protein sequence ID" value="MCJ2182530.1"/>
    <property type="molecule type" value="Genomic_DNA"/>
</dbReference>
<dbReference type="Pfam" id="PF04966">
    <property type="entry name" value="OprB"/>
    <property type="match status" value="1"/>
</dbReference>
<dbReference type="RefSeq" id="WP_244018556.1">
    <property type="nucleotide sequence ID" value="NZ_JALHLF010000019.1"/>
</dbReference>
<keyword evidence="5" id="KW-1185">Reference proteome</keyword>
<evidence type="ECO:0000313" key="4">
    <source>
        <dbReference type="EMBL" id="MCJ2182530.1"/>
    </source>
</evidence>
<dbReference type="InterPro" id="IPR038673">
    <property type="entry name" value="OprB_sf"/>
</dbReference>
<protein>
    <submittedName>
        <fullName evidence="4">Carbohydrate porin</fullName>
    </submittedName>
</protein>
<proteinExistence type="inferred from homology"/>
<sequence>MPIDTARPDAHGRAFAASPTPLRILPRIGPGRARRANLVLRAGLSLAAVASGLGGQAHAQTSRDAIAIRQPASDQADSPVAQDPQVSTPDFGLTGHWGGLRDDLHAAGIDISGSVWSEIAGNVSGGTRKDVTQVSGWAINLDGDTEKLFGLEGGHFQVSFTKRQGPDINQRAGLEMLLSPQEQYSRGQTYRLSELWYQQQLGPITDIKLGRMGMGDDFGALPCEFQNVNFCANQIGPLVGNYWYNNPLDPLAVRLRVKPGKFTFMAGVFQSNPNDEKEDVALYHKGANGVTVPIEAGWASLVGGLPGSYRVGAWYNTARADDLLDDANGQPFAISGLDPDRKRGRYGAYLLARQQVTGTYKEGPPGPETTRGLTVFFNAMQADRRTSRTDSQIAAWLVYTAPFAGRPHDSIGLAVSRENVNSRAALSETLADPASTAPRAEYASELHYAFEVVPHFVLSPNVQYIVHPGGYPDRHDIVVLGLKTMLAL</sequence>
<comment type="caution">
    <text evidence="4">The sequence shown here is derived from an EMBL/GenBank/DDBJ whole genome shotgun (WGS) entry which is preliminary data.</text>
</comment>
<dbReference type="Proteomes" id="UP001162881">
    <property type="component" value="Unassembled WGS sequence"/>
</dbReference>
<reference evidence="4" key="1">
    <citation type="submission" date="2022-03" db="EMBL/GenBank/DDBJ databases">
        <title>Identification of a novel bacterium isolated from mangrove sediments.</title>
        <authorList>
            <person name="Pan X."/>
        </authorList>
    </citation>
    <scope>NUCLEOTIDE SEQUENCE</scope>
    <source>
        <strain evidence="4">B1949</strain>
    </source>
</reference>
<feature type="region of interest" description="Disordered" evidence="3">
    <location>
        <begin position="71"/>
        <end position="90"/>
    </location>
</feature>
<evidence type="ECO:0000256" key="2">
    <source>
        <dbReference type="RuleBase" id="RU363072"/>
    </source>
</evidence>
<evidence type="ECO:0000256" key="1">
    <source>
        <dbReference type="ARBA" id="ARBA00008769"/>
    </source>
</evidence>
<comment type="similarity">
    <text evidence="1 2">Belongs to the OprB family.</text>
</comment>
<dbReference type="PANTHER" id="PTHR37944:SF1">
    <property type="entry name" value="PORIN B"/>
    <property type="match status" value="1"/>
</dbReference>
<gene>
    <name evidence="4" type="ORF">MTR62_07470</name>
</gene>
<dbReference type="PANTHER" id="PTHR37944">
    <property type="entry name" value="PORIN B"/>
    <property type="match status" value="1"/>
</dbReference>
<dbReference type="InterPro" id="IPR007049">
    <property type="entry name" value="Carb-sel_porin_OprB"/>
</dbReference>
<accession>A0ABT0BBU1</accession>
<dbReference type="InterPro" id="IPR052932">
    <property type="entry name" value="OprB_Porin"/>
</dbReference>
<evidence type="ECO:0000256" key="3">
    <source>
        <dbReference type="SAM" id="MobiDB-lite"/>
    </source>
</evidence>
<evidence type="ECO:0000313" key="5">
    <source>
        <dbReference type="Proteomes" id="UP001162881"/>
    </source>
</evidence>